<dbReference type="HOGENOM" id="CLU_1510477_0_0_1"/>
<feature type="chain" id="PRO_5001456541" evidence="1">
    <location>
        <begin position="18"/>
        <end position="194"/>
    </location>
</feature>
<organism evidence="2 3">
    <name type="scientific">Colletotrichum fioriniae PJ7</name>
    <dbReference type="NCBI Taxonomy" id="1445577"/>
    <lineage>
        <taxon>Eukaryota</taxon>
        <taxon>Fungi</taxon>
        <taxon>Dikarya</taxon>
        <taxon>Ascomycota</taxon>
        <taxon>Pezizomycotina</taxon>
        <taxon>Sordariomycetes</taxon>
        <taxon>Hypocreomycetidae</taxon>
        <taxon>Glomerellales</taxon>
        <taxon>Glomerellaceae</taxon>
        <taxon>Colletotrichum</taxon>
        <taxon>Colletotrichum acutatum species complex</taxon>
    </lineage>
</organism>
<dbReference type="KEGG" id="cfj:CFIO01_01457"/>
<dbReference type="OrthoDB" id="3795501at2759"/>
<keyword evidence="1" id="KW-0732">Signal</keyword>
<evidence type="ECO:0000313" key="3">
    <source>
        <dbReference type="Proteomes" id="UP000020467"/>
    </source>
</evidence>
<gene>
    <name evidence="2" type="ORF">CFIO01_01457</name>
</gene>
<keyword evidence="3" id="KW-1185">Reference proteome</keyword>
<evidence type="ECO:0000313" key="2">
    <source>
        <dbReference type="EMBL" id="EXF83730.1"/>
    </source>
</evidence>
<dbReference type="AlphaFoldDB" id="A0A010R4T7"/>
<comment type="caution">
    <text evidence="2">The sequence shown here is derived from an EMBL/GenBank/DDBJ whole genome shotgun (WGS) entry which is preliminary data.</text>
</comment>
<dbReference type="Proteomes" id="UP000020467">
    <property type="component" value="Unassembled WGS sequence"/>
</dbReference>
<accession>A0A010R4T7</accession>
<evidence type="ECO:0000256" key="1">
    <source>
        <dbReference type="SAM" id="SignalP"/>
    </source>
</evidence>
<protein>
    <submittedName>
        <fullName evidence="2">Uncharacterized protein</fullName>
    </submittedName>
</protein>
<reference evidence="2 3" key="1">
    <citation type="submission" date="2014-02" db="EMBL/GenBank/DDBJ databases">
        <title>The genome sequence of Colletotrichum fioriniae PJ7.</title>
        <authorList>
            <person name="Baroncelli R."/>
            <person name="Thon M.R."/>
        </authorList>
    </citation>
    <scope>NUCLEOTIDE SEQUENCE [LARGE SCALE GENOMIC DNA]</scope>
    <source>
        <strain evidence="2 3">PJ7</strain>
    </source>
</reference>
<proteinExistence type="predicted"/>
<dbReference type="EMBL" id="JARH01000222">
    <property type="protein sequence ID" value="EXF83730.1"/>
    <property type="molecule type" value="Genomic_DNA"/>
</dbReference>
<feature type="signal peptide" evidence="1">
    <location>
        <begin position="1"/>
        <end position="17"/>
    </location>
</feature>
<sequence length="194" mass="21474">MRFAATTIALLLAVASATPVPNLNEANIVKDAESELSPARINDRDLMNDVGKPVVDLGFLQAHETRDANLADVVVAKASDEVENSPERRAMAPANHQSGLFKAGNGWAKRVLTTIIINGVNVAVTAWFNDIHTLIVQFNAAFPNAPNYVTAGIEDMSTGMERSPWKIFWDEAYTLTIKPGERFQFDNQFVMWWK</sequence>
<name>A0A010R4T7_9PEZI</name>